<keyword evidence="4 12" id="KW-0963">Cytoplasm</keyword>
<dbReference type="SUPFAM" id="SSF109736">
    <property type="entry name" value="FGAM synthase PurL, linker domain"/>
    <property type="match status" value="1"/>
</dbReference>
<dbReference type="Pfam" id="PF22689">
    <property type="entry name" value="FGAR-AT_PurM_N-like"/>
    <property type="match status" value="1"/>
</dbReference>
<dbReference type="Proteomes" id="UP000004892">
    <property type="component" value="Unassembled WGS sequence"/>
</dbReference>
<dbReference type="EC" id="6.3.5.3" evidence="12"/>
<dbReference type="GO" id="GO:0005524">
    <property type="term" value="F:ATP binding"/>
    <property type="evidence" value="ECO:0007669"/>
    <property type="project" value="UniProtKB-UniRule"/>
</dbReference>
<dbReference type="EMBL" id="ADMC01000005">
    <property type="protein sequence ID" value="EHP50680.1"/>
    <property type="molecule type" value="Genomic_DNA"/>
</dbReference>
<keyword evidence="11 12" id="KW-0315">Glutamine amidotransferase</keyword>
<keyword evidence="7 12" id="KW-0547">Nucleotide-binding</keyword>
<dbReference type="PROSITE" id="PS51273">
    <property type="entry name" value="GATASE_TYPE_1"/>
    <property type="match status" value="1"/>
</dbReference>
<protein>
    <recommendedName>
        <fullName evidence="12">Phosphoribosylformylglycinamidine synthase</fullName>
        <shortName evidence="12">FGAM synthase</shortName>
        <shortName evidence="12">FGAMS</shortName>
        <ecNumber evidence="12">6.3.5.3</ecNumber>
    </recommendedName>
    <alternativeName>
        <fullName evidence="12">Formylglycinamide ribonucleotide amidotransferase</fullName>
        <shortName evidence="12">FGAR amidotransferase</shortName>
        <shortName evidence="12">FGAR-AT</shortName>
    </alternativeName>
</protein>
<dbReference type="Pfam" id="PF02769">
    <property type="entry name" value="AIRS_C"/>
    <property type="match status" value="2"/>
</dbReference>
<dbReference type="SUPFAM" id="SSF56042">
    <property type="entry name" value="PurM C-terminal domain-like"/>
    <property type="match status" value="2"/>
</dbReference>
<comment type="subunit">
    <text evidence="12">Monomer.</text>
</comment>
<dbReference type="InterPro" id="IPR036676">
    <property type="entry name" value="PurM-like_C_sf"/>
</dbReference>
<evidence type="ECO:0000259" key="16">
    <source>
        <dbReference type="Pfam" id="PF22689"/>
    </source>
</evidence>
<organism evidence="17 18">
    <name type="scientific">Odoribacter laneus YIT 12061</name>
    <dbReference type="NCBI Taxonomy" id="742817"/>
    <lineage>
        <taxon>Bacteria</taxon>
        <taxon>Pseudomonadati</taxon>
        <taxon>Bacteroidota</taxon>
        <taxon>Bacteroidia</taxon>
        <taxon>Bacteroidales</taxon>
        <taxon>Odoribacteraceae</taxon>
        <taxon>Odoribacter</taxon>
    </lineage>
</organism>
<feature type="binding site" evidence="12">
    <location>
        <position position="827"/>
    </location>
    <ligand>
        <name>Mg(2+)</name>
        <dbReference type="ChEBI" id="CHEBI:18420"/>
    </ligand>
</feature>
<feature type="binding site" evidence="12">
    <location>
        <position position="668"/>
    </location>
    <ligand>
        <name>Mg(2+)</name>
        <dbReference type="ChEBI" id="CHEBI:18420"/>
    </ligand>
</feature>
<evidence type="ECO:0000256" key="7">
    <source>
        <dbReference type="ARBA" id="ARBA00022741"/>
    </source>
</evidence>
<evidence type="ECO:0000259" key="14">
    <source>
        <dbReference type="Pfam" id="PF18072"/>
    </source>
</evidence>
<dbReference type="UniPathway" id="UPA00074">
    <property type="reaction ID" value="UER00128"/>
</dbReference>
<evidence type="ECO:0000259" key="15">
    <source>
        <dbReference type="Pfam" id="PF18076"/>
    </source>
</evidence>
<dbReference type="RefSeq" id="WP_009135523.1">
    <property type="nucleotide sequence ID" value="NZ_JH594596.1"/>
</dbReference>
<evidence type="ECO:0000256" key="5">
    <source>
        <dbReference type="ARBA" id="ARBA00022598"/>
    </source>
</evidence>
<feature type="domain" description="PurM-like C-terminal" evidence="13">
    <location>
        <begin position="380"/>
        <end position="532"/>
    </location>
</feature>
<dbReference type="GeneID" id="98068023"/>
<evidence type="ECO:0000259" key="13">
    <source>
        <dbReference type="Pfam" id="PF02769"/>
    </source>
</evidence>
<keyword evidence="10 12" id="KW-0460">Magnesium</keyword>
<feature type="domain" description="Phosphoribosylformylglycinamidine synthase N-terminal" evidence="15">
    <location>
        <begin position="12"/>
        <end position="84"/>
    </location>
</feature>
<feature type="binding site" evidence="12">
    <location>
        <position position="664"/>
    </location>
    <ligand>
        <name>Mg(2+)</name>
        <dbReference type="ChEBI" id="CHEBI:18420"/>
    </ligand>
</feature>
<evidence type="ECO:0000256" key="9">
    <source>
        <dbReference type="ARBA" id="ARBA00022840"/>
    </source>
</evidence>
<dbReference type="HOGENOM" id="CLU_001031_0_2_10"/>
<dbReference type="STRING" id="742817.HMPREF9449_00369"/>
<dbReference type="PANTHER" id="PTHR10099:SF1">
    <property type="entry name" value="PHOSPHORIBOSYLFORMYLGLYCINAMIDINE SYNTHASE"/>
    <property type="match status" value="1"/>
</dbReference>
<dbReference type="Pfam" id="PF13507">
    <property type="entry name" value="GATase_5"/>
    <property type="match status" value="1"/>
</dbReference>
<proteinExistence type="inferred from homology"/>
<reference evidence="17 18" key="1">
    <citation type="submission" date="2012-01" db="EMBL/GenBank/DDBJ databases">
        <title>The Genome Sequence of Odoribacter laneus YIT 12061.</title>
        <authorList>
            <consortium name="The Broad Institute Genome Sequencing Platform"/>
            <person name="Earl A."/>
            <person name="Ward D."/>
            <person name="Feldgarden M."/>
            <person name="Gevers D."/>
            <person name="Morotomi M."/>
            <person name="Young S.K."/>
            <person name="Zeng Q."/>
            <person name="Gargeya S."/>
            <person name="Fitzgerald M."/>
            <person name="Haas B."/>
            <person name="Abouelleil A."/>
            <person name="Alvarado L."/>
            <person name="Arachchi H.M."/>
            <person name="Berlin A."/>
            <person name="Chapman S.B."/>
            <person name="Gearin G."/>
            <person name="Goldberg J."/>
            <person name="Griggs A."/>
            <person name="Gujja S."/>
            <person name="Hansen M."/>
            <person name="Heiman D."/>
            <person name="Howarth C."/>
            <person name="Larimer J."/>
            <person name="Lui A."/>
            <person name="MacDonald P.J.P."/>
            <person name="McCowen C."/>
            <person name="Montmayeur A."/>
            <person name="Murphy C."/>
            <person name="Neiman D."/>
            <person name="Pearson M."/>
            <person name="Priest M."/>
            <person name="Roberts A."/>
            <person name="Saif S."/>
            <person name="Shea T."/>
            <person name="Sisk P."/>
            <person name="Stolte C."/>
            <person name="Sykes S."/>
            <person name="Wortman J."/>
            <person name="Nusbaum C."/>
            <person name="Birren B."/>
        </authorList>
    </citation>
    <scope>NUCLEOTIDE SEQUENCE [LARGE SCALE GENOMIC DNA]</scope>
    <source>
        <strain evidence="17 18">YIT 12061</strain>
    </source>
</reference>
<dbReference type="InterPro" id="IPR040707">
    <property type="entry name" value="FGAR-AT_N"/>
</dbReference>
<dbReference type="InterPro" id="IPR029062">
    <property type="entry name" value="Class_I_gatase-like"/>
</dbReference>
<feature type="active site" description="Nucleophile" evidence="12">
    <location>
        <position position="1078"/>
    </location>
</feature>
<dbReference type="GO" id="GO:0005737">
    <property type="term" value="C:cytoplasm"/>
    <property type="evidence" value="ECO:0007669"/>
    <property type="project" value="UniProtKB-SubCell"/>
</dbReference>
<comment type="similarity">
    <text evidence="3 12">In the N-terminal section; belongs to the FGAMS family.</text>
</comment>
<comment type="function">
    <text evidence="12">Phosphoribosylformylglycinamidine synthase involved in the purines biosynthetic pathway. Catalyzes the ATP-dependent conversion of formylglycinamide ribonucleotide (FGAR) and glutamine to yield formylglycinamidine ribonucleotide (FGAM) and glutamate.</text>
</comment>
<dbReference type="eggNOG" id="COG0047">
    <property type="taxonomic scope" value="Bacteria"/>
</dbReference>
<dbReference type="Gene3D" id="3.30.1330.10">
    <property type="entry name" value="PurM-like, N-terminal domain"/>
    <property type="match status" value="2"/>
</dbReference>
<evidence type="ECO:0000256" key="4">
    <source>
        <dbReference type="ARBA" id="ARBA00022490"/>
    </source>
</evidence>
<dbReference type="Gene3D" id="1.10.8.750">
    <property type="entry name" value="Phosphoribosylformylglycinamidine synthase, linker domain"/>
    <property type="match status" value="1"/>
</dbReference>
<dbReference type="InterPro" id="IPR041609">
    <property type="entry name" value="PurL_linker"/>
</dbReference>
<feature type="domain" description="Phosphoribosylformylglycinamidine synthase linker" evidence="14">
    <location>
        <begin position="122"/>
        <end position="171"/>
    </location>
</feature>
<sequence>MSIVFYQKGVTVFAVHYHTSENPLDISKLEWLFSGAKRVKDDALEGYYIGPRREMITPWSTNAVEITQNMGVSGILRIEEFVRTENEQTPFDPMLKAFYKGLDQQIFTIDKKPDPVVYIENIREYNKQEGLALSEDEIIYLERLAEKLGRSLTDSEVFGFSQVNSEHCRHKIFNGTFIIDGEEKESSLFKLIKKTSQENPNQIVSAYKDNCAFVEGPSTLQFAPYTQDKPDFYTTREIDTVISLKAETHNFPTTVEPFNGAATGTGGEIRDRIAGGQAAIPLAGTAVYMTSYPRLDAGRLWEENIDPRKWLYQTPEDILIKASNGASDFGNKFGQPLICGSLLTFEHEEGGRIYGYDKVIMQAGGIGFGNREQAMKHTPEVGDKVVLLGGDNYRIGMGGGAVSSVDTGVYAGAIELNAVQRSNPEMQKRVNNAIRAMAESEVNPIISIHDHGAGGHLNCLSELVEETGGKIHMEKLPVGDPTLSAKEIVGNESQERMGLVMKERDVMTLQKIADRERAPMYIIGETTGDMKFTFENAETGEKPIDLELKDMFGNPPKTIMEDKTLKEVYTDLEYTADKLEEYIEQVLQIEAVASKDWLTNKVDRSVSGRVARQQCVGPLQLPLSDVAAVMMDYEGHKGIATSIGHAPVAAMADAPAGSRLAIAEALTNLVWAPIEKGLKGVSLSANWMWPCRNPGEDARLYQAVQAASDFAIALGINIPTGKDSLSMTQKYGDKKVYAPGTVIISTVGEVKDVRQIITPVLKADPATEIVYVDFSFDKLKLGGSSFAQVLNKVGKETPDVKDSGYFVNAFTAIQKLVEAGLVLAGHDISAGGMITALLEMCFADNRLGLDIDLSFLAEKDIVKLLFAENPGVLMQIRDRDAKNVAGILDKAGVAYGFIGKPALAGKLALKKDVARWTLDIPSLRDLWYKTSYLLDRRQSGEEKALERYKSYKHNELKFKFPKGFTGKLADLGLELHRTKPSGLRAAIIREKGCQCERETAWFLHLAGFDVKDVHMTDLVSGRETLEDVNMIAFVGGFSNSDVLGSAKGWAGAFKYNEKARQALENFYKREDTLSIGICNGCQLMVELGLIYPEQAEMPKMLHNDSHKFESGFINVTIQPNDSVMLKSLAGARLGVWIAHGEGKFYFPYAESEYAIPVKYSYDVYPANPNGSPFAAAAICSKDGRHLAIMPHTERAIFPWNWPYYAEGRETDEVSPWIEAFVNARKWVEAHTTGKDR</sequence>
<comment type="caution">
    <text evidence="17">The sequence shown here is derived from an EMBL/GenBank/DDBJ whole genome shotgun (WGS) entry which is preliminary data.</text>
</comment>
<evidence type="ECO:0000256" key="10">
    <source>
        <dbReference type="ARBA" id="ARBA00022842"/>
    </source>
</evidence>
<feature type="domain" description="FGAR-AT PurM N-terminal-like" evidence="16">
    <location>
        <begin position="594"/>
        <end position="747"/>
    </location>
</feature>
<comment type="subcellular location">
    <subcellularLocation>
        <location evidence="1 12">Cytoplasm</location>
    </subcellularLocation>
</comment>
<evidence type="ECO:0000313" key="18">
    <source>
        <dbReference type="Proteomes" id="UP000004892"/>
    </source>
</evidence>
<dbReference type="Gene3D" id="3.40.50.880">
    <property type="match status" value="1"/>
</dbReference>
<comment type="catalytic activity">
    <reaction evidence="12">
        <text>N(2)-formyl-N(1)-(5-phospho-beta-D-ribosyl)glycinamide + L-glutamine + ATP + H2O = 2-formamido-N(1)-(5-O-phospho-beta-D-ribosyl)acetamidine + L-glutamate + ADP + phosphate + H(+)</text>
        <dbReference type="Rhea" id="RHEA:17129"/>
        <dbReference type="ChEBI" id="CHEBI:15377"/>
        <dbReference type="ChEBI" id="CHEBI:15378"/>
        <dbReference type="ChEBI" id="CHEBI:29985"/>
        <dbReference type="ChEBI" id="CHEBI:30616"/>
        <dbReference type="ChEBI" id="CHEBI:43474"/>
        <dbReference type="ChEBI" id="CHEBI:58359"/>
        <dbReference type="ChEBI" id="CHEBI:147286"/>
        <dbReference type="ChEBI" id="CHEBI:147287"/>
        <dbReference type="ChEBI" id="CHEBI:456216"/>
        <dbReference type="EC" id="6.3.5.3"/>
    </reaction>
</comment>
<dbReference type="InterPro" id="IPR055181">
    <property type="entry name" value="FGAR-AT_PurM_N-like"/>
</dbReference>
<feature type="binding site" evidence="12">
    <location>
        <position position="625"/>
    </location>
    <ligand>
        <name>Mg(2+)</name>
        <dbReference type="ChEBI" id="CHEBI:18420"/>
    </ligand>
</feature>
<dbReference type="Pfam" id="PF18076">
    <property type="entry name" value="FGAR-AT_N"/>
    <property type="match status" value="1"/>
</dbReference>
<evidence type="ECO:0000256" key="12">
    <source>
        <dbReference type="HAMAP-Rule" id="MF_00419"/>
    </source>
</evidence>
<dbReference type="eggNOG" id="COG0046">
    <property type="taxonomic scope" value="Bacteria"/>
</dbReference>
<dbReference type="CDD" id="cd02204">
    <property type="entry name" value="PurL_repeat2"/>
    <property type="match status" value="1"/>
</dbReference>
<feature type="active site" evidence="12">
    <location>
        <position position="1191"/>
    </location>
</feature>
<name>H1DDN3_9BACT</name>
<evidence type="ECO:0000256" key="3">
    <source>
        <dbReference type="ARBA" id="ARBA00008608"/>
    </source>
</evidence>
<dbReference type="FunFam" id="3.40.50.880:FF:000055">
    <property type="entry name" value="Phosphoribosylformylglycinamidine synthase"/>
    <property type="match status" value="1"/>
</dbReference>
<keyword evidence="6 12" id="KW-0479">Metal-binding</keyword>
<feature type="active site" evidence="12">
    <location>
        <position position="1193"/>
    </location>
</feature>
<evidence type="ECO:0000256" key="8">
    <source>
        <dbReference type="ARBA" id="ARBA00022755"/>
    </source>
</evidence>
<dbReference type="NCBIfam" id="NF003672">
    <property type="entry name" value="PRK05297.1"/>
    <property type="match status" value="1"/>
</dbReference>
<keyword evidence="9 12" id="KW-0067">ATP-binding</keyword>
<dbReference type="SUPFAM" id="SSF82697">
    <property type="entry name" value="PurS-like"/>
    <property type="match status" value="1"/>
</dbReference>
<dbReference type="GO" id="GO:0004642">
    <property type="term" value="F:phosphoribosylformylglycinamidine synthase activity"/>
    <property type="evidence" value="ECO:0007669"/>
    <property type="project" value="UniProtKB-UniRule"/>
</dbReference>
<dbReference type="AlphaFoldDB" id="H1DDN3"/>
<dbReference type="FunFam" id="3.90.650.10:FF:000018">
    <property type="entry name" value="Phosphoribosylformylglycinamidine synthase"/>
    <property type="match status" value="1"/>
</dbReference>
<feature type="binding site" evidence="12">
    <location>
        <position position="829"/>
    </location>
    <ligand>
        <name>ATP</name>
        <dbReference type="ChEBI" id="CHEBI:30616"/>
    </ligand>
</feature>
<dbReference type="GO" id="GO:0006189">
    <property type="term" value="P:'de novo' IMP biosynthetic process"/>
    <property type="evidence" value="ECO:0007669"/>
    <property type="project" value="UniProtKB-UniRule"/>
</dbReference>
<dbReference type="PATRIC" id="fig|742817.3.peg.389"/>
<comment type="pathway">
    <text evidence="2 12">Purine metabolism; IMP biosynthesis via de novo pathway; 5-amino-1-(5-phospho-D-ribosyl)imidazole from N(2)-formyl-N(1)-(5-phospho-D-ribosyl)glycinamide: step 1/2.</text>
</comment>
<gene>
    <name evidence="12" type="primary">purL</name>
    <name evidence="17" type="ORF">HMPREF9449_00369</name>
</gene>
<keyword evidence="8 12" id="KW-0658">Purine biosynthesis</keyword>
<dbReference type="GO" id="GO:0046872">
    <property type="term" value="F:metal ion binding"/>
    <property type="evidence" value="ECO:0007669"/>
    <property type="project" value="UniProtKB-KW"/>
</dbReference>
<dbReference type="SUPFAM" id="SSF52317">
    <property type="entry name" value="Class I glutamine amidotransferase-like"/>
    <property type="match status" value="1"/>
</dbReference>
<evidence type="ECO:0000313" key="17">
    <source>
        <dbReference type="EMBL" id="EHP50680.1"/>
    </source>
</evidence>
<dbReference type="InterPro" id="IPR010073">
    <property type="entry name" value="PurL_large"/>
</dbReference>
<dbReference type="SMART" id="SM01211">
    <property type="entry name" value="GATase_5"/>
    <property type="match status" value="1"/>
</dbReference>
<evidence type="ECO:0000256" key="1">
    <source>
        <dbReference type="ARBA" id="ARBA00004496"/>
    </source>
</evidence>
<feature type="domain" description="PurM-like C-terminal" evidence="13">
    <location>
        <begin position="780"/>
        <end position="900"/>
    </location>
</feature>
<dbReference type="Pfam" id="PF18072">
    <property type="entry name" value="FGAR-AT_linker"/>
    <property type="match status" value="1"/>
</dbReference>
<comment type="caution">
    <text evidence="12">Lacks conserved residue(s) required for the propagation of feature annotation.</text>
</comment>
<dbReference type="InterPro" id="IPR036921">
    <property type="entry name" value="PurM-like_N_sf"/>
</dbReference>
<evidence type="ECO:0000256" key="11">
    <source>
        <dbReference type="ARBA" id="ARBA00022962"/>
    </source>
</evidence>
<dbReference type="HAMAP" id="MF_00419">
    <property type="entry name" value="PurL_1"/>
    <property type="match status" value="1"/>
</dbReference>
<dbReference type="NCBIfam" id="TIGR01735">
    <property type="entry name" value="FGAM_synt"/>
    <property type="match status" value="1"/>
</dbReference>
<accession>H1DDN3</accession>
<dbReference type="SUPFAM" id="SSF55326">
    <property type="entry name" value="PurM N-terminal domain-like"/>
    <property type="match status" value="2"/>
</dbReference>
<dbReference type="InterPro" id="IPR036604">
    <property type="entry name" value="PurS-like_sf"/>
</dbReference>
<evidence type="ECO:0000256" key="6">
    <source>
        <dbReference type="ARBA" id="ARBA00022723"/>
    </source>
</evidence>
<dbReference type="InterPro" id="IPR010918">
    <property type="entry name" value="PurM-like_C_dom"/>
</dbReference>
<dbReference type="Gene3D" id="3.90.650.10">
    <property type="entry name" value="PurM-like C-terminal domain"/>
    <property type="match status" value="2"/>
</dbReference>
<dbReference type="CDD" id="cd01740">
    <property type="entry name" value="GATase1_FGAR_AT"/>
    <property type="match status" value="1"/>
</dbReference>
<keyword evidence="5 12" id="KW-0436">Ligase</keyword>
<evidence type="ECO:0000256" key="2">
    <source>
        <dbReference type="ARBA" id="ARBA00004920"/>
    </source>
</evidence>
<keyword evidence="18" id="KW-1185">Reference proteome</keyword>
<dbReference type="PANTHER" id="PTHR10099">
    <property type="entry name" value="PHOSPHORIBOSYLFORMYLGLYCINAMIDINE SYNTHASE"/>
    <property type="match status" value="1"/>
</dbReference>